<evidence type="ECO:0000313" key="4">
    <source>
        <dbReference type="EMBL" id="MBS3696195.1"/>
    </source>
</evidence>
<dbReference type="InterPro" id="IPR039143">
    <property type="entry name" value="GNPNAT1-like"/>
</dbReference>
<dbReference type="RefSeq" id="WP_078356732.1">
    <property type="nucleotide sequence ID" value="NZ_JAAQPD010000012.1"/>
</dbReference>
<dbReference type="PROSITE" id="PS51186">
    <property type="entry name" value="GNAT"/>
    <property type="match status" value="1"/>
</dbReference>
<evidence type="ECO:0000313" key="5">
    <source>
        <dbReference type="Proteomes" id="UP000681586"/>
    </source>
</evidence>
<organism evidence="4 5">
    <name type="scientific">Mammaliicoccus fleurettii</name>
    <dbReference type="NCBI Taxonomy" id="150056"/>
    <lineage>
        <taxon>Bacteria</taxon>
        <taxon>Bacillati</taxon>
        <taxon>Bacillota</taxon>
        <taxon>Bacilli</taxon>
        <taxon>Bacillales</taxon>
        <taxon>Staphylococcaceae</taxon>
        <taxon>Mammaliicoccus</taxon>
    </lineage>
</organism>
<dbReference type="Proteomes" id="UP000681586">
    <property type="component" value="Unassembled WGS sequence"/>
</dbReference>
<keyword evidence="4" id="KW-0012">Acyltransferase</keyword>
<dbReference type="Gene3D" id="3.40.630.30">
    <property type="match status" value="1"/>
</dbReference>
<dbReference type="CDD" id="cd04301">
    <property type="entry name" value="NAT_SF"/>
    <property type="match status" value="1"/>
</dbReference>
<dbReference type="SUPFAM" id="SSF55729">
    <property type="entry name" value="Acyl-CoA N-acyltransferases (Nat)"/>
    <property type="match status" value="1"/>
</dbReference>
<dbReference type="InterPro" id="IPR000182">
    <property type="entry name" value="GNAT_dom"/>
</dbReference>
<comment type="similarity">
    <text evidence="1">Belongs to the UPF0039 (ElaA) family.</text>
</comment>
<feature type="domain" description="N-acetyltransferase" evidence="3">
    <location>
        <begin position="2"/>
        <end position="141"/>
    </location>
</feature>
<proteinExistence type="inferred from homology"/>
<evidence type="ECO:0000256" key="2">
    <source>
        <dbReference type="ARBA" id="ARBA00029740"/>
    </source>
</evidence>
<name>A0ABS5MJV3_9STAP</name>
<evidence type="ECO:0000256" key="1">
    <source>
        <dbReference type="ARBA" id="ARBA00009623"/>
    </source>
</evidence>
<dbReference type="EMBL" id="JAGXBM010000001">
    <property type="protein sequence ID" value="MBS3696195.1"/>
    <property type="molecule type" value="Genomic_DNA"/>
</dbReference>
<comment type="caution">
    <text evidence="4">The sequence shown here is derived from an EMBL/GenBank/DDBJ whole genome shotgun (WGS) entry which is preliminary data.</text>
</comment>
<dbReference type="GeneID" id="86196162"/>
<keyword evidence="4" id="KW-0808">Transferase</keyword>
<accession>A0ABS5MJV3</accession>
<dbReference type="InterPro" id="IPR016181">
    <property type="entry name" value="Acyl_CoA_acyltransferase"/>
</dbReference>
<dbReference type="PANTHER" id="PTHR13355">
    <property type="entry name" value="GLUCOSAMINE 6-PHOSPHATE N-ACETYLTRANSFERASE"/>
    <property type="match status" value="1"/>
</dbReference>
<sequence>MIKIVENDIEKQDALTIRKTVFVEEQGVPLEAEIDEFEEISKHIILYHEAEPAAVGRYRTYHNGYAKVERVAVLKPYRKYGYGKKVMDFINLKAKEDGFLGTVLNGQSHAKGFYEKLGYITEGEEFLEENIPHYHMKLTFS</sequence>
<reference evidence="4 5" key="1">
    <citation type="submission" date="2021-05" db="EMBL/GenBank/DDBJ databases">
        <title>Staphylococcus fleurettii isolated from lake water in First Nation community in Manitoba, Canada.</title>
        <authorList>
            <person name="Bashar S."/>
            <person name="Murdock A."/>
            <person name="Patidar R."/>
            <person name="Golding G."/>
            <person name="Farenhorst A."/>
            <person name="Kumar A."/>
        </authorList>
    </citation>
    <scope>NUCLEOTIDE SEQUENCE [LARGE SCALE GENOMIC DNA]</scope>
    <source>
        <strain evidence="4 5">SF002</strain>
    </source>
</reference>
<dbReference type="Pfam" id="PF13673">
    <property type="entry name" value="Acetyltransf_10"/>
    <property type="match status" value="1"/>
</dbReference>
<evidence type="ECO:0000259" key="3">
    <source>
        <dbReference type="PROSITE" id="PS51186"/>
    </source>
</evidence>
<gene>
    <name evidence="4" type="ORF">JJQ58_01700</name>
</gene>
<dbReference type="PANTHER" id="PTHR13355:SF11">
    <property type="entry name" value="GLUCOSAMINE 6-PHOSPHATE N-ACETYLTRANSFERASE"/>
    <property type="match status" value="1"/>
</dbReference>
<protein>
    <recommendedName>
        <fullName evidence="2">GCN5-related N-acetyltransferase</fullName>
    </recommendedName>
</protein>
<keyword evidence="5" id="KW-1185">Reference proteome</keyword>
<dbReference type="GO" id="GO:0016746">
    <property type="term" value="F:acyltransferase activity"/>
    <property type="evidence" value="ECO:0007669"/>
    <property type="project" value="UniProtKB-KW"/>
</dbReference>